<dbReference type="Proteomes" id="UP000182945">
    <property type="component" value="Chromosome"/>
</dbReference>
<dbReference type="GO" id="GO:0033969">
    <property type="term" value="F:gamma-glutamyl-gamma-aminobutyrate hydrolase activity"/>
    <property type="evidence" value="ECO:0007669"/>
    <property type="project" value="TreeGrafter"/>
</dbReference>
<organism evidence="1 2">
    <name type="scientific">Virgibacillus halodenitrificans</name>
    <name type="common">Bacillus halodenitrificans</name>
    <dbReference type="NCBI Taxonomy" id="1482"/>
    <lineage>
        <taxon>Bacteria</taxon>
        <taxon>Bacillati</taxon>
        <taxon>Bacillota</taxon>
        <taxon>Bacilli</taxon>
        <taxon>Bacillales</taxon>
        <taxon>Bacillaceae</taxon>
        <taxon>Virgibacillus</taxon>
    </lineage>
</organism>
<keyword evidence="1" id="KW-0378">Hydrolase</keyword>
<dbReference type="Gene3D" id="3.40.50.880">
    <property type="match status" value="1"/>
</dbReference>
<dbReference type="EMBL" id="CP017962">
    <property type="protein sequence ID" value="APC49269.1"/>
    <property type="molecule type" value="Genomic_DNA"/>
</dbReference>
<dbReference type="InterPro" id="IPR029062">
    <property type="entry name" value="Class_I_gatase-like"/>
</dbReference>
<dbReference type="InterPro" id="IPR011697">
    <property type="entry name" value="Peptidase_C26"/>
</dbReference>
<dbReference type="InterPro" id="IPR044668">
    <property type="entry name" value="PuuD-like"/>
</dbReference>
<dbReference type="SUPFAM" id="SSF52317">
    <property type="entry name" value="Class I glutamine amidotransferase-like"/>
    <property type="match status" value="1"/>
</dbReference>
<dbReference type="PANTHER" id="PTHR43235:SF1">
    <property type="entry name" value="GLUTAMINE AMIDOTRANSFERASE PB2B2.05-RELATED"/>
    <property type="match status" value="1"/>
</dbReference>
<proteinExistence type="predicted"/>
<dbReference type="GO" id="GO:0006598">
    <property type="term" value="P:polyamine catabolic process"/>
    <property type="evidence" value="ECO:0007669"/>
    <property type="project" value="TreeGrafter"/>
</dbReference>
<dbReference type="GeneID" id="71515555"/>
<reference evidence="1 2" key="1">
    <citation type="submission" date="2016-11" db="EMBL/GenBank/DDBJ databases">
        <title>Complete genome sequencing of Virgibacillus halodenitrificans PDB-F2.</title>
        <authorList>
            <person name="Sun Z."/>
            <person name="Zhou Y."/>
            <person name="Li H."/>
        </authorList>
    </citation>
    <scope>NUCLEOTIDE SEQUENCE [LARGE SCALE GENOMIC DNA]</scope>
    <source>
        <strain evidence="1 2">PDB-F2</strain>
    </source>
</reference>
<dbReference type="GO" id="GO:0005829">
    <property type="term" value="C:cytosol"/>
    <property type="evidence" value="ECO:0007669"/>
    <property type="project" value="TreeGrafter"/>
</dbReference>
<dbReference type="AlphaFoldDB" id="A0AAC9NM32"/>
<dbReference type="PANTHER" id="PTHR43235">
    <property type="entry name" value="GLUTAMINE AMIDOTRANSFERASE PB2B2.05-RELATED"/>
    <property type="match status" value="1"/>
</dbReference>
<dbReference type="KEGG" id="vhl:BME96_14170"/>
<accession>A0AAC9NM32</accession>
<dbReference type="Pfam" id="PF07722">
    <property type="entry name" value="Peptidase_C26"/>
    <property type="match status" value="1"/>
</dbReference>
<dbReference type="PROSITE" id="PS51273">
    <property type="entry name" value="GATASE_TYPE_1"/>
    <property type="match status" value="1"/>
</dbReference>
<evidence type="ECO:0000313" key="1">
    <source>
        <dbReference type="EMBL" id="APC49269.1"/>
    </source>
</evidence>
<sequence length="249" mass="27924">MIKNKPIIGISGSVYKDANGRFPGYRLSFVNEDYVTSVENEGGVPFIIPVTTNKQVISNQVDQIDGLVLSGGVDVNPLSYDEEPLQNQGAILPERDEFEIELVRATIDAGKPVFAICRGMHILNIAYGGSLYQDIEYISEPTIKHEQESSPWVESHTVHMEEGSYLHELFGEKVLTNSFHHQVVKDVAPDFTVTARADDGVIEGMEKKGDRSVFAVQWHPEMMTTKHDNMRKLFNDFVERVASNLKVVK</sequence>
<gene>
    <name evidence="1" type="ORF">BME96_14170</name>
</gene>
<name>A0AAC9NM32_VIRHA</name>
<dbReference type="FunFam" id="3.40.50.880:FF:000030">
    <property type="entry name" value="Gamma-glutamyl-gamma-aminobutyrate hydrolase PuuD"/>
    <property type="match status" value="1"/>
</dbReference>
<evidence type="ECO:0000313" key="2">
    <source>
        <dbReference type="Proteomes" id="UP000182945"/>
    </source>
</evidence>
<protein>
    <submittedName>
        <fullName evidence="1">Gamma-glutamyl-gamma-aminobutyrate hydrolase</fullName>
    </submittedName>
</protein>
<dbReference type="CDD" id="cd01745">
    <property type="entry name" value="GATase1_2"/>
    <property type="match status" value="1"/>
</dbReference>
<dbReference type="RefSeq" id="WP_060681746.1">
    <property type="nucleotide sequence ID" value="NZ_CP017962.1"/>
</dbReference>